<keyword evidence="1" id="KW-1133">Transmembrane helix</keyword>
<gene>
    <name evidence="2" type="ORF">CD122_06910</name>
</gene>
<feature type="transmembrane region" description="Helical" evidence="1">
    <location>
        <begin position="75"/>
        <end position="95"/>
    </location>
</feature>
<organism evidence="2 3">
    <name type="scientific">Staphylococcus rostri</name>
    <dbReference type="NCBI Taxonomy" id="522262"/>
    <lineage>
        <taxon>Bacteria</taxon>
        <taxon>Bacillati</taxon>
        <taxon>Bacillota</taxon>
        <taxon>Bacilli</taxon>
        <taxon>Bacillales</taxon>
        <taxon>Staphylococcaceae</taxon>
        <taxon>Staphylococcus</taxon>
    </lineage>
</organism>
<keyword evidence="1" id="KW-0812">Transmembrane</keyword>
<dbReference type="AlphaFoldDB" id="A0A2K3YP09"/>
<comment type="caution">
    <text evidence="2">The sequence shown here is derived from an EMBL/GenBank/DDBJ whole genome shotgun (WGS) entry which is preliminary data.</text>
</comment>
<name>A0A2K3YP09_9STAP</name>
<evidence type="ECO:0000313" key="3">
    <source>
        <dbReference type="Proteomes" id="UP000242752"/>
    </source>
</evidence>
<proteinExistence type="predicted"/>
<feature type="transmembrane region" description="Helical" evidence="1">
    <location>
        <begin position="48"/>
        <end position="69"/>
    </location>
</feature>
<keyword evidence="3" id="KW-1185">Reference proteome</keyword>
<keyword evidence="1" id="KW-0472">Membrane</keyword>
<dbReference type="RefSeq" id="WP_103358266.1">
    <property type="nucleotide sequence ID" value="NZ_CP113107.1"/>
</dbReference>
<protein>
    <recommendedName>
        <fullName evidence="4">DUF3784 domain-containing protein</fullName>
    </recommendedName>
</protein>
<evidence type="ECO:0000313" key="2">
    <source>
        <dbReference type="EMBL" id="PNZ27329.1"/>
    </source>
</evidence>
<evidence type="ECO:0000256" key="1">
    <source>
        <dbReference type="SAM" id="Phobius"/>
    </source>
</evidence>
<feature type="transmembrane region" description="Helical" evidence="1">
    <location>
        <begin position="6"/>
        <end position="25"/>
    </location>
</feature>
<dbReference type="Proteomes" id="UP000242752">
    <property type="component" value="Unassembled WGS sequence"/>
</dbReference>
<sequence length="100" mass="11475">MDVIDMIIAIILMVISSVLALYIYFSKNLHMVASIDPDKIPGHLKDRVINYFVTTLILVTLFFAIGICLTEVNTILSSVFTVFGFLSWIPFYVYCYKIQR</sequence>
<evidence type="ECO:0008006" key="4">
    <source>
        <dbReference type="Google" id="ProtNLM"/>
    </source>
</evidence>
<dbReference type="EMBL" id="PPRF01000040">
    <property type="protein sequence ID" value="PNZ27329.1"/>
    <property type="molecule type" value="Genomic_DNA"/>
</dbReference>
<accession>A0A2K3YP09</accession>
<reference evidence="2 3" key="1">
    <citation type="submission" date="2017-08" db="EMBL/GenBank/DDBJ databases">
        <title>Draft genome sequences of 64 type strains of genus Staph aureus.</title>
        <authorList>
            <person name="Cole K."/>
            <person name="Golubchik T."/>
            <person name="Russell J."/>
            <person name="Foster D."/>
            <person name="Llewelyn M."/>
            <person name="Wilson D."/>
            <person name="Crook D."/>
            <person name="Paul J."/>
        </authorList>
    </citation>
    <scope>NUCLEOTIDE SEQUENCE [LARGE SCALE GENOMIC DNA]</scope>
    <source>
        <strain evidence="2 3">DSM 21968</strain>
    </source>
</reference>